<dbReference type="InterPro" id="IPR005674">
    <property type="entry name" value="CocE/Ser_esterase"/>
</dbReference>
<protein>
    <recommendedName>
        <fullName evidence="1">Xaa-Pro dipeptidyl-peptidase-like domain-containing protein</fullName>
    </recommendedName>
</protein>
<dbReference type="GeneID" id="89980100"/>
<reference evidence="2 3" key="1">
    <citation type="submission" date="2023-08" db="EMBL/GenBank/DDBJ databases">
        <title>Black Yeasts Isolated from many extreme environments.</title>
        <authorList>
            <person name="Coleine C."/>
            <person name="Stajich J.E."/>
            <person name="Selbmann L."/>
        </authorList>
    </citation>
    <scope>NUCLEOTIDE SEQUENCE [LARGE SCALE GENOMIC DNA]</scope>
    <source>
        <strain evidence="2 3">CCFEE 5792</strain>
    </source>
</reference>
<dbReference type="Gene3D" id="1.10.3020.20">
    <property type="match status" value="1"/>
</dbReference>
<evidence type="ECO:0000313" key="3">
    <source>
        <dbReference type="Proteomes" id="UP001358417"/>
    </source>
</evidence>
<dbReference type="Pfam" id="PF02129">
    <property type="entry name" value="Peptidase_S15"/>
    <property type="match status" value="1"/>
</dbReference>
<dbReference type="Gene3D" id="3.40.50.1820">
    <property type="entry name" value="alpha/beta hydrolase"/>
    <property type="match status" value="1"/>
</dbReference>
<dbReference type="InterPro" id="IPR029058">
    <property type="entry name" value="AB_hydrolase_fold"/>
</dbReference>
<dbReference type="InterPro" id="IPR000383">
    <property type="entry name" value="Xaa-Pro-like_dom"/>
</dbReference>
<gene>
    <name evidence="2" type="ORF">LTR84_011951</name>
</gene>
<dbReference type="PANTHER" id="PTHR43056">
    <property type="entry name" value="PEPTIDASE S9 PROLYL OLIGOPEPTIDASE"/>
    <property type="match status" value="1"/>
</dbReference>
<accession>A0AAV9MU60</accession>
<dbReference type="RefSeq" id="XP_064699871.1">
    <property type="nucleotide sequence ID" value="XM_064855478.1"/>
</dbReference>
<dbReference type="SUPFAM" id="SSF53474">
    <property type="entry name" value="alpha/beta-Hydrolases"/>
    <property type="match status" value="1"/>
</dbReference>
<sequence length="455" mass="51364">MASHRTSVEGTLLVSSILRSLDMQSVTAAEWKHEFSNLVFTAIPNASEHPLFNYSGFEPGKTVLAKGHVKAPGRKPFTSEVIYERDTGIQMRDGIRIFADIFRSITSDKNPVPALMPWSAYGKTGTGVQQYESMGPFSCGVPLGKTSGYEKFEAPDPAEWCERGYAIINVDARGAGMSEGDIHFWGIQEAEDVFDTIDWVSKQPWCNGSVGMVGNSWLAISQINFASRLHHPALKALAPMEALNDPYRQLVTRGGKPHNMSFHKLLIDGMAGPNSIENMFAMLAQRPLYDNYWQSKYIKTEEIDIPLYLLASYSSGLHTAGSFHTFQTAKTKHKWLRVHPYQEWFDLYRPEVNDELQRYFDRFCKGIDNGWERDIPPLRLSLLGFEGSAVATVIERPENEYPLARQQLEKYYLDPSERKLVRQLPGNTSAVSHEAHNLTTTSVSLNPSQFMNLRE</sequence>
<evidence type="ECO:0000313" key="2">
    <source>
        <dbReference type="EMBL" id="KAK5043482.1"/>
    </source>
</evidence>
<proteinExistence type="predicted"/>
<evidence type="ECO:0000259" key="1">
    <source>
        <dbReference type="Pfam" id="PF02129"/>
    </source>
</evidence>
<dbReference type="PANTHER" id="PTHR43056:SF10">
    <property type="entry name" value="COCE_NOND FAMILY, PUTATIVE (AFU_ORTHOLOGUE AFUA_7G00600)-RELATED"/>
    <property type="match status" value="1"/>
</dbReference>
<dbReference type="GO" id="GO:0016787">
    <property type="term" value="F:hydrolase activity"/>
    <property type="evidence" value="ECO:0007669"/>
    <property type="project" value="InterPro"/>
</dbReference>
<dbReference type="NCBIfam" id="TIGR00976">
    <property type="entry name" value="CocE_NonD"/>
    <property type="match status" value="1"/>
</dbReference>
<dbReference type="AlphaFoldDB" id="A0AAV9MU60"/>
<keyword evidence="3" id="KW-1185">Reference proteome</keyword>
<feature type="domain" description="Xaa-Pro dipeptidyl-peptidase-like" evidence="1">
    <location>
        <begin position="93"/>
        <end position="260"/>
    </location>
</feature>
<dbReference type="Proteomes" id="UP001358417">
    <property type="component" value="Unassembled WGS sequence"/>
</dbReference>
<name>A0AAV9MU60_9EURO</name>
<dbReference type="InterPro" id="IPR050585">
    <property type="entry name" value="Xaa-Pro_dipeptidyl-ppase/CocE"/>
</dbReference>
<organism evidence="2 3">
    <name type="scientific">Exophiala bonariae</name>
    <dbReference type="NCBI Taxonomy" id="1690606"/>
    <lineage>
        <taxon>Eukaryota</taxon>
        <taxon>Fungi</taxon>
        <taxon>Dikarya</taxon>
        <taxon>Ascomycota</taxon>
        <taxon>Pezizomycotina</taxon>
        <taxon>Eurotiomycetes</taxon>
        <taxon>Chaetothyriomycetidae</taxon>
        <taxon>Chaetothyriales</taxon>
        <taxon>Herpotrichiellaceae</taxon>
        <taxon>Exophiala</taxon>
    </lineage>
</organism>
<comment type="caution">
    <text evidence="2">The sequence shown here is derived from an EMBL/GenBank/DDBJ whole genome shotgun (WGS) entry which is preliminary data.</text>
</comment>
<dbReference type="EMBL" id="JAVRRD010000062">
    <property type="protein sequence ID" value="KAK5043482.1"/>
    <property type="molecule type" value="Genomic_DNA"/>
</dbReference>